<organism evidence="2 3">
    <name type="scientific">Rhodoferax ferrireducens</name>
    <dbReference type="NCBI Taxonomy" id="192843"/>
    <lineage>
        <taxon>Bacteria</taxon>
        <taxon>Pseudomonadati</taxon>
        <taxon>Pseudomonadota</taxon>
        <taxon>Betaproteobacteria</taxon>
        <taxon>Burkholderiales</taxon>
        <taxon>Comamonadaceae</taxon>
        <taxon>Rhodoferax</taxon>
    </lineage>
</organism>
<keyword evidence="1" id="KW-0732">Signal</keyword>
<accession>A0ABU2CEB9</accession>
<evidence type="ECO:0000313" key="2">
    <source>
        <dbReference type="EMBL" id="MDR7379689.1"/>
    </source>
</evidence>
<dbReference type="EMBL" id="JAVDXT010000005">
    <property type="protein sequence ID" value="MDR7379689.1"/>
    <property type="molecule type" value="Genomic_DNA"/>
</dbReference>
<keyword evidence="3" id="KW-1185">Reference proteome</keyword>
<gene>
    <name evidence="2" type="ORF">J2X19_004385</name>
</gene>
<dbReference type="Proteomes" id="UP001180487">
    <property type="component" value="Unassembled WGS sequence"/>
</dbReference>
<comment type="caution">
    <text evidence="2">The sequence shown here is derived from an EMBL/GenBank/DDBJ whole genome shotgun (WGS) entry which is preliminary data.</text>
</comment>
<reference evidence="2 3" key="1">
    <citation type="submission" date="2023-07" db="EMBL/GenBank/DDBJ databases">
        <title>Sorghum-associated microbial communities from plants grown in Nebraska, USA.</title>
        <authorList>
            <person name="Schachtman D."/>
        </authorList>
    </citation>
    <scope>NUCLEOTIDE SEQUENCE [LARGE SCALE GENOMIC DNA]</scope>
    <source>
        <strain evidence="2 3">BE313</strain>
    </source>
</reference>
<name>A0ABU2CEB9_9BURK</name>
<feature type="signal peptide" evidence="1">
    <location>
        <begin position="1"/>
        <end position="22"/>
    </location>
</feature>
<evidence type="ECO:0008006" key="4">
    <source>
        <dbReference type="Google" id="ProtNLM"/>
    </source>
</evidence>
<dbReference type="RefSeq" id="WP_310376497.1">
    <property type="nucleotide sequence ID" value="NZ_JAVDXT010000005.1"/>
</dbReference>
<sequence>MLLTTRRTAVLALCLAANLCLAQAVAPPAASVRVRGTVQSVAPGLLTVKDRGGEVVQLVLPDALPVSEVYPLAMGDIQPGSFIGTAAMPQADGSERAIAVMVFPESARGVGEGHRPFDLLPQSTMTNATVADVVTATNGRTLQLKYKDGARAIVVPPDAPIVSFRPGDRSLLVPGASVSLTAQMVGDKPTISRISAGRNGFALPY</sequence>
<proteinExistence type="predicted"/>
<feature type="chain" id="PRO_5045528560" description="DUF5666 domain-containing protein" evidence="1">
    <location>
        <begin position="23"/>
        <end position="205"/>
    </location>
</feature>
<protein>
    <recommendedName>
        <fullName evidence="4">DUF5666 domain-containing protein</fullName>
    </recommendedName>
</protein>
<evidence type="ECO:0000256" key="1">
    <source>
        <dbReference type="SAM" id="SignalP"/>
    </source>
</evidence>
<evidence type="ECO:0000313" key="3">
    <source>
        <dbReference type="Proteomes" id="UP001180487"/>
    </source>
</evidence>